<evidence type="ECO:0000256" key="1">
    <source>
        <dbReference type="SAM" id="MobiDB-lite"/>
    </source>
</evidence>
<accession>A0A5B7G5K7</accession>
<gene>
    <name evidence="2" type="ORF">E2C01_049213</name>
</gene>
<dbReference type="AlphaFoldDB" id="A0A5B7G5K7"/>
<dbReference type="EMBL" id="VSRR010013044">
    <property type="protein sequence ID" value="MPC55281.1"/>
    <property type="molecule type" value="Genomic_DNA"/>
</dbReference>
<comment type="caution">
    <text evidence="2">The sequence shown here is derived from an EMBL/GenBank/DDBJ whole genome shotgun (WGS) entry which is preliminary data.</text>
</comment>
<organism evidence="2 3">
    <name type="scientific">Portunus trituberculatus</name>
    <name type="common">Swimming crab</name>
    <name type="synonym">Neptunus trituberculatus</name>
    <dbReference type="NCBI Taxonomy" id="210409"/>
    <lineage>
        <taxon>Eukaryota</taxon>
        <taxon>Metazoa</taxon>
        <taxon>Ecdysozoa</taxon>
        <taxon>Arthropoda</taxon>
        <taxon>Crustacea</taxon>
        <taxon>Multicrustacea</taxon>
        <taxon>Malacostraca</taxon>
        <taxon>Eumalacostraca</taxon>
        <taxon>Eucarida</taxon>
        <taxon>Decapoda</taxon>
        <taxon>Pleocyemata</taxon>
        <taxon>Brachyura</taxon>
        <taxon>Eubrachyura</taxon>
        <taxon>Portunoidea</taxon>
        <taxon>Portunidae</taxon>
        <taxon>Portuninae</taxon>
        <taxon>Portunus</taxon>
    </lineage>
</organism>
<feature type="region of interest" description="Disordered" evidence="1">
    <location>
        <begin position="1"/>
        <end position="77"/>
    </location>
</feature>
<keyword evidence="3" id="KW-1185">Reference proteome</keyword>
<feature type="compositionally biased region" description="Basic residues" evidence="1">
    <location>
        <begin position="54"/>
        <end position="69"/>
    </location>
</feature>
<reference evidence="2 3" key="1">
    <citation type="submission" date="2019-05" db="EMBL/GenBank/DDBJ databases">
        <title>Another draft genome of Portunus trituberculatus and its Hox gene families provides insights of decapod evolution.</title>
        <authorList>
            <person name="Jeong J.-H."/>
            <person name="Song I."/>
            <person name="Kim S."/>
            <person name="Choi T."/>
            <person name="Kim D."/>
            <person name="Ryu S."/>
            <person name="Kim W."/>
        </authorList>
    </citation>
    <scope>NUCLEOTIDE SEQUENCE [LARGE SCALE GENOMIC DNA]</scope>
    <source>
        <tissue evidence="2">Muscle</tissue>
    </source>
</reference>
<sequence length="77" mass="9221">MRLEMIKNRDEKGKEKRPDQTRQTEDTRDESLITYQQLAGFNLAPTPRYVTTPHGRRGHRKKESRKKKRETVQEKVI</sequence>
<proteinExistence type="predicted"/>
<feature type="compositionally biased region" description="Basic and acidic residues" evidence="1">
    <location>
        <begin position="1"/>
        <end position="31"/>
    </location>
</feature>
<name>A0A5B7G5K7_PORTR</name>
<evidence type="ECO:0000313" key="3">
    <source>
        <dbReference type="Proteomes" id="UP000324222"/>
    </source>
</evidence>
<protein>
    <submittedName>
        <fullName evidence="2">Uncharacterized protein</fullName>
    </submittedName>
</protein>
<evidence type="ECO:0000313" key="2">
    <source>
        <dbReference type="EMBL" id="MPC55281.1"/>
    </source>
</evidence>
<dbReference type="Proteomes" id="UP000324222">
    <property type="component" value="Unassembled WGS sequence"/>
</dbReference>